<dbReference type="PROSITE" id="PS50011">
    <property type="entry name" value="PROTEIN_KINASE_DOM"/>
    <property type="match status" value="1"/>
</dbReference>
<evidence type="ECO:0000313" key="8">
    <source>
        <dbReference type="Proteomes" id="UP001596036"/>
    </source>
</evidence>
<organism evidence="7 8">
    <name type="scientific">Lysobacter yangpyeongensis</name>
    <dbReference type="NCBI Taxonomy" id="346182"/>
    <lineage>
        <taxon>Bacteria</taxon>
        <taxon>Pseudomonadati</taxon>
        <taxon>Pseudomonadota</taxon>
        <taxon>Gammaproteobacteria</taxon>
        <taxon>Lysobacterales</taxon>
        <taxon>Lysobacteraceae</taxon>
        <taxon>Lysobacter</taxon>
    </lineage>
</organism>
<keyword evidence="1" id="KW-0808">Transferase</keyword>
<evidence type="ECO:0000256" key="3">
    <source>
        <dbReference type="ARBA" id="ARBA00022777"/>
    </source>
</evidence>
<gene>
    <name evidence="7" type="ORF">ACFPN1_11800</name>
</gene>
<evidence type="ECO:0000256" key="4">
    <source>
        <dbReference type="ARBA" id="ARBA00022840"/>
    </source>
</evidence>
<evidence type="ECO:0000259" key="6">
    <source>
        <dbReference type="PROSITE" id="PS50011"/>
    </source>
</evidence>
<dbReference type="SMART" id="SM00220">
    <property type="entry name" value="S_TKc"/>
    <property type="match status" value="1"/>
</dbReference>
<reference evidence="8" key="1">
    <citation type="journal article" date="2019" name="Int. J. Syst. Evol. Microbiol.">
        <title>The Global Catalogue of Microorganisms (GCM) 10K type strain sequencing project: providing services to taxonomists for standard genome sequencing and annotation.</title>
        <authorList>
            <consortium name="The Broad Institute Genomics Platform"/>
            <consortium name="The Broad Institute Genome Sequencing Center for Infectious Disease"/>
            <person name="Wu L."/>
            <person name="Ma J."/>
        </authorList>
    </citation>
    <scope>NUCLEOTIDE SEQUENCE [LARGE SCALE GENOMIC DNA]</scope>
    <source>
        <strain evidence="8">KACC 11407</strain>
    </source>
</reference>
<dbReference type="PROSITE" id="PS00107">
    <property type="entry name" value="PROTEIN_KINASE_ATP"/>
    <property type="match status" value="1"/>
</dbReference>
<dbReference type="InterPro" id="IPR011009">
    <property type="entry name" value="Kinase-like_dom_sf"/>
</dbReference>
<dbReference type="InterPro" id="IPR008271">
    <property type="entry name" value="Ser/Thr_kinase_AS"/>
</dbReference>
<dbReference type="Pfam" id="PF13424">
    <property type="entry name" value="TPR_12"/>
    <property type="match status" value="2"/>
</dbReference>
<feature type="domain" description="Protein kinase" evidence="6">
    <location>
        <begin position="25"/>
        <end position="291"/>
    </location>
</feature>
<dbReference type="EMBL" id="JBHSNM010000003">
    <property type="protein sequence ID" value="MFC5570745.1"/>
    <property type="molecule type" value="Genomic_DNA"/>
</dbReference>
<keyword evidence="4 5" id="KW-0067">ATP-binding</keyword>
<dbReference type="SMART" id="SM00028">
    <property type="entry name" value="TPR"/>
    <property type="match status" value="7"/>
</dbReference>
<dbReference type="Gene3D" id="1.10.510.10">
    <property type="entry name" value="Transferase(Phosphotransferase) domain 1"/>
    <property type="match status" value="1"/>
</dbReference>
<dbReference type="PROSITE" id="PS00108">
    <property type="entry name" value="PROTEIN_KINASE_ST"/>
    <property type="match status" value="1"/>
</dbReference>
<sequence>MSEPTATGLHAQHQHAPGTVVAGRFRIEAMLGIGGMGVVYRATDLALDVPVALKLLRPELAARPDAFERFRQELLVARQVSSPRVVRIHDLAQHEGQWLISMDYIDGEGLDRRLDRDGALAPEVAAGIARQLAEGLAAAHARGVIHRDLKPANVLIDRDGNAYISDFGVARSLASNGLTRTGAVVGTPDYLSPEQARGDTVDARSDLYALGLILYEMLAGALPFQGGTLSEILAQRMLRSPPPVTQARPQTPAWLARLTDRLLRVQPAHRLQSAQAVMRALDTREVPRDFTLTRRNAIAAAVLVAALAGGGYFVWQSLHPPPRAEVTEAKIAAVAPLHRVLVLPLQAPATAVDAAHGAALTALLRDALQATPGHATVDDERTHQALRQLDPTGAARVDGAALQRSVGADRILRVSLQPSGTRWQAIARLQQNGKQDASFAATAGDPDAAFARLATLPGLAAALGRKSALPFALPCPDACGKQALDAFGQALLAQQRSAPAVALAQVRKATSAAPGFASAWLLQAETALAIGEADIAYEAIEAGQRRADAARAVSLQHRFRAERALLDGDPPTAAAEWQALRAQSPDDTFAELGHARALGAGGDFKGAIAALQALVARDPNDPRAWFELGKFSILAGGAQRAVDDYLVRALVLYKRSGNRYGEAETANALGIGYARLGQTADAEKQYREAVDLRRAVGNRRGLATSLRNLGNIFSQQGKFAEAATVLGQAAELHAALGDRGGLAAVENERGILAEERGDYPAALAHFRAALQTWQKLGEKNGIAQALNDIGFAHYQLGAYDDAQAYLVQSANAYGELGDQTGIIRTRQNLGLLAIARGHWSEARRQLEGSLEAAEQQQMLEEAAVSRRNLAELELHQGHIEQAIAQATKAETLFREREDDRGVADAGLLRVQALLAARADADADKALAGLADAIAYASAEQRGIAALLQSELAARRGDEAAATKAAALAAQLAQASGVRQLQLQVALQRPQSGIELDRDTAALGNVPLRLRYLLTAMRGAAQRHDDKALLAAYREATPILRRGDYLEAWRLHDLARRACVDSAGRASTSCASAADSALGALRAHVPAALRDGFDRALPRHDDLPLADADG</sequence>
<evidence type="ECO:0000313" key="7">
    <source>
        <dbReference type="EMBL" id="MFC5570745.1"/>
    </source>
</evidence>
<dbReference type="PANTHER" id="PTHR43289">
    <property type="entry name" value="MITOGEN-ACTIVATED PROTEIN KINASE KINASE KINASE 20-RELATED"/>
    <property type="match status" value="1"/>
</dbReference>
<dbReference type="SUPFAM" id="SSF56112">
    <property type="entry name" value="Protein kinase-like (PK-like)"/>
    <property type="match status" value="1"/>
</dbReference>
<accession>A0ABW0SNX5</accession>
<evidence type="ECO:0000256" key="1">
    <source>
        <dbReference type="ARBA" id="ARBA00022679"/>
    </source>
</evidence>
<dbReference type="InterPro" id="IPR017441">
    <property type="entry name" value="Protein_kinase_ATP_BS"/>
</dbReference>
<evidence type="ECO:0000256" key="2">
    <source>
        <dbReference type="ARBA" id="ARBA00022741"/>
    </source>
</evidence>
<dbReference type="PANTHER" id="PTHR43289:SF6">
    <property type="entry name" value="SERINE_THREONINE-PROTEIN KINASE NEKL-3"/>
    <property type="match status" value="1"/>
</dbReference>
<dbReference type="InterPro" id="IPR019734">
    <property type="entry name" value="TPR_rpt"/>
</dbReference>
<dbReference type="InterPro" id="IPR011990">
    <property type="entry name" value="TPR-like_helical_dom_sf"/>
</dbReference>
<dbReference type="CDD" id="cd14014">
    <property type="entry name" value="STKc_PknB_like"/>
    <property type="match status" value="1"/>
</dbReference>
<feature type="binding site" evidence="5">
    <location>
        <position position="54"/>
    </location>
    <ligand>
        <name>ATP</name>
        <dbReference type="ChEBI" id="CHEBI:30616"/>
    </ligand>
</feature>
<dbReference type="SUPFAM" id="SSF48452">
    <property type="entry name" value="TPR-like"/>
    <property type="match status" value="2"/>
</dbReference>
<dbReference type="RefSeq" id="WP_386755196.1">
    <property type="nucleotide sequence ID" value="NZ_JBHSNM010000003.1"/>
</dbReference>
<dbReference type="Gene3D" id="3.30.200.20">
    <property type="entry name" value="Phosphorylase Kinase, domain 1"/>
    <property type="match status" value="1"/>
</dbReference>
<dbReference type="Proteomes" id="UP001596036">
    <property type="component" value="Unassembled WGS sequence"/>
</dbReference>
<dbReference type="Pfam" id="PF00069">
    <property type="entry name" value="Pkinase"/>
    <property type="match status" value="1"/>
</dbReference>
<keyword evidence="2 5" id="KW-0547">Nucleotide-binding</keyword>
<name>A0ABW0SNX5_9GAMM</name>
<keyword evidence="8" id="KW-1185">Reference proteome</keyword>
<protein>
    <submittedName>
        <fullName evidence="7">Tetratricopeptide repeat protein</fullName>
    </submittedName>
</protein>
<dbReference type="Gene3D" id="1.25.40.10">
    <property type="entry name" value="Tetratricopeptide repeat domain"/>
    <property type="match status" value="2"/>
</dbReference>
<proteinExistence type="predicted"/>
<evidence type="ECO:0000256" key="5">
    <source>
        <dbReference type="PROSITE-ProRule" id="PRU10141"/>
    </source>
</evidence>
<dbReference type="Pfam" id="PF13432">
    <property type="entry name" value="TPR_16"/>
    <property type="match status" value="1"/>
</dbReference>
<dbReference type="InterPro" id="IPR000719">
    <property type="entry name" value="Prot_kinase_dom"/>
</dbReference>
<comment type="caution">
    <text evidence="7">The sequence shown here is derived from an EMBL/GenBank/DDBJ whole genome shotgun (WGS) entry which is preliminary data.</text>
</comment>
<keyword evidence="3" id="KW-0418">Kinase</keyword>